<keyword evidence="2" id="KW-0479">Metal-binding</keyword>
<accession>A0AA86SVN1</accession>
<dbReference type="Gramene" id="rna-AYBTSS11_LOCUS21365">
    <property type="protein sequence ID" value="CAJ1967778.1"/>
    <property type="gene ID" value="gene-AYBTSS11_LOCUS21365"/>
</dbReference>
<dbReference type="InterPro" id="IPR013087">
    <property type="entry name" value="Znf_C2H2_type"/>
</dbReference>
<proteinExistence type="predicted"/>
<dbReference type="AlphaFoldDB" id="A0AA86SVN1"/>
<dbReference type="PANTHER" id="PTHR47287">
    <property type="entry name" value="C2H2 AND C2HC ZINC FINGERS SUPERFAMILY PROTEIN"/>
    <property type="match status" value="1"/>
</dbReference>
<evidence type="ECO:0000256" key="1">
    <source>
        <dbReference type="ARBA" id="ARBA00004123"/>
    </source>
</evidence>
<keyword evidence="4" id="KW-0862">Zinc</keyword>
<sequence length="226" mass="25614">MSEHVFVEGVESRKLKRKIEDASSNDVVVDSKLLLSLKMSDESSSKSPKNSPSFVVPKLEENTNNQLSIPTQRQFSCKFCDKKFPTPQALGGHQNAHRHERVVLRMDKEFGKGNFGHGLLMFPYSTLTQQHHYHHHPFHGPMPLYHHTTIAPLAHMATMASWPHFAPRYENKAFNNTSIIGQPFGVANPWGVAAETAQNIYHRYVRFASEQNHQSSSSRADLSLKL</sequence>
<dbReference type="InterPro" id="IPR044246">
    <property type="entry name" value="ZFP3-like"/>
</dbReference>
<dbReference type="GO" id="GO:0005634">
    <property type="term" value="C:nucleus"/>
    <property type="evidence" value="ECO:0007669"/>
    <property type="project" value="UniProtKB-SubCell"/>
</dbReference>
<evidence type="ECO:0000256" key="6">
    <source>
        <dbReference type="PROSITE-ProRule" id="PRU00042"/>
    </source>
</evidence>
<comment type="subcellular location">
    <subcellularLocation>
        <location evidence="1">Nucleus</location>
    </subcellularLocation>
</comment>
<feature type="domain" description="C2H2-type" evidence="7">
    <location>
        <begin position="75"/>
        <end position="102"/>
    </location>
</feature>
<evidence type="ECO:0000259" key="7">
    <source>
        <dbReference type="PROSITE" id="PS50157"/>
    </source>
</evidence>
<keyword evidence="9" id="KW-1185">Reference proteome</keyword>
<dbReference type="PANTHER" id="PTHR47287:SF15">
    <property type="entry name" value="ZINC FINGER PROTEIN 3-LIKE"/>
    <property type="match status" value="1"/>
</dbReference>
<evidence type="ECO:0000256" key="3">
    <source>
        <dbReference type="ARBA" id="ARBA00022771"/>
    </source>
</evidence>
<dbReference type="EMBL" id="OY731404">
    <property type="protein sequence ID" value="CAJ1967778.1"/>
    <property type="molecule type" value="Genomic_DNA"/>
</dbReference>
<dbReference type="GO" id="GO:0009788">
    <property type="term" value="P:negative regulation of abscisic acid-activated signaling pathway"/>
    <property type="evidence" value="ECO:0007669"/>
    <property type="project" value="InterPro"/>
</dbReference>
<evidence type="ECO:0000313" key="8">
    <source>
        <dbReference type="EMBL" id="CAJ1967778.1"/>
    </source>
</evidence>
<keyword evidence="5" id="KW-0539">Nucleus</keyword>
<evidence type="ECO:0000256" key="4">
    <source>
        <dbReference type="ARBA" id="ARBA00022833"/>
    </source>
</evidence>
<protein>
    <recommendedName>
        <fullName evidence="7">C2H2-type domain-containing protein</fullName>
    </recommendedName>
</protein>
<dbReference type="Gene3D" id="3.30.160.60">
    <property type="entry name" value="Classic Zinc Finger"/>
    <property type="match status" value="1"/>
</dbReference>
<organism evidence="8 9">
    <name type="scientific">Sphenostylis stenocarpa</name>
    <dbReference type="NCBI Taxonomy" id="92480"/>
    <lineage>
        <taxon>Eukaryota</taxon>
        <taxon>Viridiplantae</taxon>
        <taxon>Streptophyta</taxon>
        <taxon>Embryophyta</taxon>
        <taxon>Tracheophyta</taxon>
        <taxon>Spermatophyta</taxon>
        <taxon>Magnoliopsida</taxon>
        <taxon>eudicotyledons</taxon>
        <taxon>Gunneridae</taxon>
        <taxon>Pentapetalae</taxon>
        <taxon>rosids</taxon>
        <taxon>fabids</taxon>
        <taxon>Fabales</taxon>
        <taxon>Fabaceae</taxon>
        <taxon>Papilionoideae</taxon>
        <taxon>50 kb inversion clade</taxon>
        <taxon>NPAAA clade</taxon>
        <taxon>indigoferoid/millettioid clade</taxon>
        <taxon>Phaseoleae</taxon>
        <taxon>Sphenostylis</taxon>
    </lineage>
</organism>
<dbReference type="PROSITE" id="PS50157">
    <property type="entry name" value="ZINC_FINGER_C2H2_2"/>
    <property type="match status" value="1"/>
</dbReference>
<keyword evidence="3 6" id="KW-0863">Zinc-finger</keyword>
<evidence type="ECO:0000313" key="9">
    <source>
        <dbReference type="Proteomes" id="UP001189624"/>
    </source>
</evidence>
<reference evidence="8" key="1">
    <citation type="submission" date="2023-10" db="EMBL/GenBank/DDBJ databases">
        <authorList>
            <person name="Domelevo Entfellner J.-B."/>
        </authorList>
    </citation>
    <scope>NUCLEOTIDE SEQUENCE</scope>
</reference>
<gene>
    <name evidence="8" type="ORF">AYBTSS11_LOCUS21365</name>
</gene>
<dbReference type="PROSITE" id="PS00028">
    <property type="entry name" value="ZINC_FINGER_C2H2_1"/>
    <property type="match status" value="1"/>
</dbReference>
<evidence type="ECO:0000256" key="5">
    <source>
        <dbReference type="ARBA" id="ARBA00023242"/>
    </source>
</evidence>
<dbReference type="InterPro" id="IPR036236">
    <property type="entry name" value="Znf_C2H2_sf"/>
</dbReference>
<dbReference type="GO" id="GO:0008270">
    <property type="term" value="F:zinc ion binding"/>
    <property type="evidence" value="ECO:0007669"/>
    <property type="project" value="UniProtKB-KW"/>
</dbReference>
<evidence type="ECO:0000256" key="2">
    <source>
        <dbReference type="ARBA" id="ARBA00022723"/>
    </source>
</evidence>
<dbReference type="Proteomes" id="UP001189624">
    <property type="component" value="Chromosome 7"/>
</dbReference>
<name>A0AA86SVN1_9FABA</name>
<dbReference type="SUPFAM" id="SSF57667">
    <property type="entry name" value="beta-beta-alpha zinc fingers"/>
    <property type="match status" value="1"/>
</dbReference>